<dbReference type="EMBL" id="NKHZ01000015">
    <property type="protein sequence ID" value="PNS21038.1"/>
    <property type="molecule type" value="Genomic_DNA"/>
</dbReference>
<keyword evidence="1" id="KW-0479">Metal-binding</keyword>
<accession>A0A2K1R160</accession>
<dbReference type="GO" id="GO:0008270">
    <property type="term" value="F:zinc ion binding"/>
    <property type="evidence" value="ECO:0007669"/>
    <property type="project" value="UniProtKB-KW"/>
</dbReference>
<reference evidence="6 7" key="1">
    <citation type="submission" date="2017-06" db="EMBL/GenBank/DDBJ databases">
        <title>Draft genome sequence of a variant of Elsinoe murrayae.</title>
        <authorList>
            <person name="Cheng Q."/>
        </authorList>
    </citation>
    <scope>NUCLEOTIDE SEQUENCE [LARGE SCALE GENOMIC DNA]</scope>
    <source>
        <strain evidence="6 7">CQ-2017a</strain>
    </source>
</reference>
<keyword evidence="3" id="KW-0862">Zinc</keyword>
<evidence type="ECO:0000256" key="4">
    <source>
        <dbReference type="SAM" id="MobiDB-lite"/>
    </source>
</evidence>
<dbReference type="OrthoDB" id="432970at2759"/>
<keyword evidence="2" id="KW-0863">Zinc-finger</keyword>
<feature type="domain" description="MYND-type" evidence="5">
    <location>
        <begin position="5"/>
        <end position="52"/>
    </location>
</feature>
<dbReference type="Proteomes" id="UP000243797">
    <property type="component" value="Unassembled WGS sequence"/>
</dbReference>
<dbReference type="Pfam" id="PF01753">
    <property type="entry name" value="zf-MYND"/>
    <property type="match status" value="1"/>
</dbReference>
<gene>
    <name evidence="6" type="ORF">CAC42_3375</name>
</gene>
<dbReference type="STRING" id="2082308.A0A2K1R160"/>
<evidence type="ECO:0000259" key="5">
    <source>
        <dbReference type="Pfam" id="PF01753"/>
    </source>
</evidence>
<evidence type="ECO:0000313" key="7">
    <source>
        <dbReference type="Proteomes" id="UP000243797"/>
    </source>
</evidence>
<proteinExistence type="predicted"/>
<protein>
    <recommendedName>
        <fullName evidence="5">MYND-type domain-containing protein</fullName>
    </recommendedName>
</protein>
<sequence>MATTCVVCGTTTSIQCGGCADSPSADLTTNISVYYCNNSCQKADHESHKAACKAARHRKLLVLTAEHVQATILEYIRITWASQLVGVERVDDDELHMLISRKSRLNPIILGGKTYPFPEPLWSRLTDEEQKAILTKGYCTEATVMAEWLMMPVLGPFIQGSARGLLSIGAKIVPMRMTYVIVDGNVGVNAVVGTAHTVLKITLQSGECFAVDFTGAQFGWYDSIMRWDDWMQNRVVVVTSRLGPVQEVKDTMWLGCTGEHAKLAKRLAEEMHAGAVDLSGGDNQQSRQSMVEKSRGTGYGGR</sequence>
<dbReference type="Gene3D" id="6.10.140.2220">
    <property type="match status" value="1"/>
</dbReference>
<organism evidence="6 7">
    <name type="scientific">Sphaceloma murrayae</name>
    <dbReference type="NCBI Taxonomy" id="2082308"/>
    <lineage>
        <taxon>Eukaryota</taxon>
        <taxon>Fungi</taxon>
        <taxon>Dikarya</taxon>
        <taxon>Ascomycota</taxon>
        <taxon>Pezizomycotina</taxon>
        <taxon>Dothideomycetes</taxon>
        <taxon>Dothideomycetidae</taxon>
        <taxon>Myriangiales</taxon>
        <taxon>Elsinoaceae</taxon>
        <taxon>Sphaceloma</taxon>
    </lineage>
</organism>
<evidence type="ECO:0000256" key="1">
    <source>
        <dbReference type="ARBA" id="ARBA00022723"/>
    </source>
</evidence>
<evidence type="ECO:0000313" key="6">
    <source>
        <dbReference type="EMBL" id="PNS21038.1"/>
    </source>
</evidence>
<evidence type="ECO:0000256" key="2">
    <source>
        <dbReference type="ARBA" id="ARBA00022771"/>
    </source>
</evidence>
<feature type="region of interest" description="Disordered" evidence="4">
    <location>
        <begin position="277"/>
        <end position="302"/>
    </location>
</feature>
<dbReference type="AlphaFoldDB" id="A0A2K1R160"/>
<dbReference type="InterPro" id="IPR002893">
    <property type="entry name" value="Znf_MYND"/>
</dbReference>
<dbReference type="SUPFAM" id="SSF144232">
    <property type="entry name" value="HIT/MYND zinc finger-like"/>
    <property type="match status" value="1"/>
</dbReference>
<evidence type="ECO:0000256" key="3">
    <source>
        <dbReference type="ARBA" id="ARBA00022833"/>
    </source>
</evidence>
<comment type="caution">
    <text evidence="6">The sequence shown here is derived from an EMBL/GenBank/DDBJ whole genome shotgun (WGS) entry which is preliminary data.</text>
</comment>
<name>A0A2K1R160_9PEZI</name>
<dbReference type="InParanoid" id="A0A2K1R160"/>
<keyword evidence="7" id="KW-1185">Reference proteome</keyword>